<feature type="binding site" evidence="5">
    <location>
        <position position="273"/>
    </location>
    <ligand>
        <name>S-adenosyl-L-methionine</name>
        <dbReference type="ChEBI" id="CHEBI:59789"/>
    </ligand>
</feature>
<dbReference type="GO" id="GO:0005829">
    <property type="term" value="C:cytosol"/>
    <property type="evidence" value="ECO:0007669"/>
    <property type="project" value="TreeGrafter"/>
</dbReference>
<evidence type="ECO:0000256" key="3">
    <source>
        <dbReference type="ARBA" id="ARBA00022691"/>
    </source>
</evidence>
<feature type="domain" description="SAM-dependent MTase RsmB/NOP-type" evidence="6">
    <location>
        <begin position="123"/>
        <end position="392"/>
    </location>
</feature>
<dbReference type="PROSITE" id="PS51686">
    <property type="entry name" value="SAM_MT_RSMB_NOP"/>
    <property type="match status" value="1"/>
</dbReference>
<dbReference type="PANTHER" id="PTHR22807:SF61">
    <property type="entry name" value="NOL1_NOP2_SUN FAMILY PROTEIN _ ANTITERMINATION NUSB DOMAIN-CONTAINING PROTEIN"/>
    <property type="match status" value="1"/>
</dbReference>
<sequence length="392" mass="44965">MAEINERRVEQQLRNFERAIGAYQNDEPFARFLGRFFKENKQMGSSDRRMTSRLCYNYFRIGNALSDTGIRDRLIVAEFLCETESDLVSLYQPTWVEWLSYSIADKVDFLKNEVSFDLNDVFPFAGYLSDAIDFISLAQAQLMQPDLFIRVKKGSTLRVENELNHHRIAFEQCGDNAYRLANGTRLQDLRKIEGDYEVQDLSSQKTLDFIPVQKEDKWWDACAASGGKSLMILDIYPNVDLLVSDIRLSILRNLDERFMKAKIRTSYRKKILDLTNDIHGLMEGEAFDGILLDAPCSGSGTWGRTPEMIQQLNISDIALYAERQRNIASRVIPYLKEGGVLVYLTCSVFKAENEEVISFLKEVHGLKVEAMETIKGYDNKADNMFAAQLRKG</sequence>
<dbReference type="OrthoDB" id="9810297at2"/>
<dbReference type="InterPro" id="IPR001678">
    <property type="entry name" value="MeTrfase_RsmB-F_NOP2_dom"/>
</dbReference>
<evidence type="ECO:0000256" key="2">
    <source>
        <dbReference type="ARBA" id="ARBA00022679"/>
    </source>
</evidence>
<dbReference type="InterPro" id="IPR049560">
    <property type="entry name" value="MeTrfase_RsmB-F_NOP2_cat"/>
</dbReference>
<dbReference type="SUPFAM" id="SSF53335">
    <property type="entry name" value="S-adenosyl-L-methionine-dependent methyltransferases"/>
    <property type="match status" value="1"/>
</dbReference>
<dbReference type="Gene3D" id="3.40.50.150">
    <property type="entry name" value="Vaccinia Virus protein VP39"/>
    <property type="match status" value="1"/>
</dbReference>
<dbReference type="Pfam" id="PF01189">
    <property type="entry name" value="Methyltr_RsmB-F"/>
    <property type="match status" value="1"/>
</dbReference>
<evidence type="ECO:0000313" key="7">
    <source>
        <dbReference type="EMBL" id="SFS54020.1"/>
    </source>
</evidence>
<dbReference type="PANTHER" id="PTHR22807">
    <property type="entry name" value="NOP2 YEAST -RELATED NOL1/NOP2/FMU SUN DOMAIN-CONTAINING"/>
    <property type="match status" value="1"/>
</dbReference>
<evidence type="ECO:0000256" key="4">
    <source>
        <dbReference type="ARBA" id="ARBA00022884"/>
    </source>
</evidence>
<name>A0A1I6QNM4_9SPHI</name>
<organism evidence="7 8">
    <name type="scientific">Sphingobacterium wenxiniae</name>
    <dbReference type="NCBI Taxonomy" id="683125"/>
    <lineage>
        <taxon>Bacteria</taxon>
        <taxon>Pseudomonadati</taxon>
        <taxon>Bacteroidota</taxon>
        <taxon>Sphingobacteriia</taxon>
        <taxon>Sphingobacteriales</taxon>
        <taxon>Sphingobacteriaceae</taxon>
        <taxon>Sphingobacterium</taxon>
    </lineage>
</organism>
<proteinExistence type="inferred from homology"/>
<comment type="caution">
    <text evidence="5">Lacks conserved residue(s) required for the propagation of feature annotation.</text>
</comment>
<keyword evidence="3 5" id="KW-0949">S-adenosyl-L-methionine</keyword>
<evidence type="ECO:0000313" key="8">
    <source>
        <dbReference type="Proteomes" id="UP000198785"/>
    </source>
</evidence>
<evidence type="ECO:0000256" key="5">
    <source>
        <dbReference type="PROSITE-ProRule" id="PRU01023"/>
    </source>
</evidence>
<dbReference type="RefSeq" id="WP_093363968.1">
    <property type="nucleotide sequence ID" value="NZ_FOZZ01000002.1"/>
</dbReference>
<evidence type="ECO:0000259" key="6">
    <source>
        <dbReference type="PROSITE" id="PS51686"/>
    </source>
</evidence>
<feature type="active site" description="Nucleophile" evidence="5">
    <location>
        <position position="346"/>
    </location>
</feature>
<keyword evidence="4 5" id="KW-0694">RNA-binding</keyword>
<dbReference type="GO" id="GO:0003723">
    <property type="term" value="F:RNA binding"/>
    <property type="evidence" value="ECO:0007669"/>
    <property type="project" value="UniProtKB-UniRule"/>
</dbReference>
<dbReference type="InterPro" id="IPR023267">
    <property type="entry name" value="RCMT"/>
</dbReference>
<dbReference type="InterPro" id="IPR029063">
    <property type="entry name" value="SAM-dependent_MTases_sf"/>
</dbReference>
<gene>
    <name evidence="7" type="ORF">SAMN05660206_102442</name>
</gene>
<feature type="binding site" evidence="5">
    <location>
        <position position="293"/>
    </location>
    <ligand>
        <name>S-adenosyl-L-methionine</name>
        <dbReference type="ChEBI" id="CHEBI:59789"/>
    </ligand>
</feature>
<dbReference type="EMBL" id="FOZZ01000002">
    <property type="protein sequence ID" value="SFS54020.1"/>
    <property type="molecule type" value="Genomic_DNA"/>
</dbReference>
<protein>
    <submittedName>
        <fullName evidence="7">16S rRNA (Cytosine967-C5)-methyltransferase</fullName>
    </submittedName>
</protein>
<keyword evidence="2 5" id="KW-0808">Transferase</keyword>
<keyword evidence="8" id="KW-1185">Reference proteome</keyword>
<dbReference type="PRINTS" id="PR02008">
    <property type="entry name" value="RCMTFAMILY"/>
</dbReference>
<comment type="similarity">
    <text evidence="5">Belongs to the class I-like SAM-binding methyltransferase superfamily. RsmB/NOP family.</text>
</comment>
<dbReference type="GO" id="GO:0009383">
    <property type="term" value="F:rRNA (cytosine-C5-)-methyltransferase activity"/>
    <property type="evidence" value="ECO:0007669"/>
    <property type="project" value="TreeGrafter"/>
</dbReference>
<dbReference type="Proteomes" id="UP000198785">
    <property type="component" value="Unassembled WGS sequence"/>
</dbReference>
<dbReference type="AlphaFoldDB" id="A0A1I6QNM4"/>
<feature type="binding site" evidence="5">
    <location>
        <position position="245"/>
    </location>
    <ligand>
        <name>S-adenosyl-L-methionine</name>
        <dbReference type="ChEBI" id="CHEBI:59789"/>
    </ligand>
</feature>
<dbReference type="STRING" id="683125.SAMN05660206_102442"/>
<accession>A0A1I6QNM4</accession>
<reference evidence="7 8" key="1">
    <citation type="submission" date="2016-10" db="EMBL/GenBank/DDBJ databases">
        <authorList>
            <person name="de Groot N.N."/>
        </authorList>
    </citation>
    <scope>NUCLEOTIDE SEQUENCE [LARGE SCALE GENOMIC DNA]</scope>
    <source>
        <strain evidence="7 8">DSM 22789</strain>
    </source>
</reference>
<evidence type="ECO:0000256" key="1">
    <source>
        <dbReference type="ARBA" id="ARBA00022603"/>
    </source>
</evidence>
<keyword evidence="1 5" id="KW-0489">Methyltransferase</keyword>
<dbReference type="GO" id="GO:0070475">
    <property type="term" value="P:rRNA base methylation"/>
    <property type="evidence" value="ECO:0007669"/>
    <property type="project" value="TreeGrafter"/>
</dbReference>